<evidence type="ECO:0000313" key="1">
    <source>
        <dbReference type="EMBL" id="RMW51779.1"/>
    </source>
</evidence>
<evidence type="ECO:0000313" key="2">
    <source>
        <dbReference type="Proteomes" id="UP000276249"/>
    </source>
</evidence>
<proteinExistence type="predicted"/>
<protein>
    <submittedName>
        <fullName evidence="1">Uncharacterized protein</fullName>
    </submittedName>
</protein>
<dbReference type="AlphaFoldDB" id="A0ABD7ITB0"/>
<dbReference type="Proteomes" id="UP000276249">
    <property type="component" value="Unassembled WGS sequence"/>
</dbReference>
<comment type="caution">
    <text evidence="1">The sequence shown here is derived from an EMBL/GenBank/DDBJ whole genome shotgun (WGS) entry which is preliminary data.</text>
</comment>
<sequence length="136" mass="14969">MNINVVLAALQKQVNQYLLTIDQCFGLPTVTVSIGQVTSEYLDDAWRLQLITALRATISAVDTLISQLEDLRITSFASGERLDRLAVAVVLNSLKLSDIQYQFDNFVAAVNKKLVQVSVLLTEQGIIGDDENDNKG</sequence>
<gene>
    <name evidence="1" type="ORF">D6U18_01835</name>
</gene>
<organism evidence="1 2">
    <name type="scientific">Lactiplantibacillus pentosus</name>
    <name type="common">Lactobacillus pentosus</name>
    <dbReference type="NCBI Taxonomy" id="1589"/>
    <lineage>
        <taxon>Bacteria</taxon>
        <taxon>Bacillati</taxon>
        <taxon>Bacillota</taxon>
        <taxon>Bacilli</taxon>
        <taxon>Lactobacillales</taxon>
        <taxon>Lactobacillaceae</taxon>
        <taxon>Lactiplantibacillus</taxon>
    </lineage>
</organism>
<dbReference type="EMBL" id="RDCJ01000020">
    <property type="protein sequence ID" value="RMW51779.1"/>
    <property type="molecule type" value="Genomic_DNA"/>
</dbReference>
<accession>A0ABD7ITB0</accession>
<reference evidence="1 2" key="1">
    <citation type="submission" date="2018-10" db="EMBL/GenBank/DDBJ databases">
        <title>Genome sequences of five Lactobacillus pentosus strains isolated from brines of traditionally fermented spanish-style green table olives and differences between them.</title>
        <authorList>
            <person name="Jimenez Diaz R."/>
        </authorList>
    </citation>
    <scope>NUCLEOTIDE SEQUENCE [LARGE SCALE GENOMIC DNA]</scope>
    <source>
        <strain evidence="1 2">IG10</strain>
    </source>
</reference>
<name>A0ABD7ITB0_LACPE</name>
<dbReference type="RefSeq" id="WP_122217537.1">
    <property type="nucleotide sequence ID" value="NZ_RDCJ01000020.1"/>
</dbReference>